<feature type="transmembrane region" description="Helical" evidence="6">
    <location>
        <begin position="108"/>
        <end position="124"/>
    </location>
</feature>
<evidence type="ECO:0000256" key="4">
    <source>
        <dbReference type="ARBA" id="ARBA00022989"/>
    </source>
</evidence>
<evidence type="ECO:0000256" key="1">
    <source>
        <dbReference type="ARBA" id="ARBA00004651"/>
    </source>
</evidence>
<comment type="caution">
    <text evidence="7">The sequence shown here is derived from an EMBL/GenBank/DDBJ whole genome shotgun (WGS) entry which is preliminary data.</text>
</comment>
<evidence type="ECO:0000256" key="6">
    <source>
        <dbReference type="SAM" id="Phobius"/>
    </source>
</evidence>
<dbReference type="Proteomes" id="UP000215459">
    <property type="component" value="Unassembled WGS sequence"/>
</dbReference>
<dbReference type="OrthoDB" id="9763003at2"/>
<evidence type="ECO:0000256" key="5">
    <source>
        <dbReference type="ARBA" id="ARBA00023136"/>
    </source>
</evidence>
<dbReference type="GO" id="GO:0005436">
    <property type="term" value="F:sodium:phosphate symporter activity"/>
    <property type="evidence" value="ECO:0007669"/>
    <property type="project" value="InterPro"/>
</dbReference>
<keyword evidence="8" id="KW-1185">Reference proteome</keyword>
<keyword evidence="2" id="KW-1003">Cell membrane</keyword>
<gene>
    <name evidence="7" type="ORF">CHM34_09260</name>
</gene>
<feature type="transmembrane region" description="Helical" evidence="6">
    <location>
        <begin position="6"/>
        <end position="26"/>
    </location>
</feature>
<protein>
    <submittedName>
        <fullName evidence="7">Na/Pi-cotransporter</fullName>
    </submittedName>
</protein>
<dbReference type="GO" id="GO:0005886">
    <property type="term" value="C:plasma membrane"/>
    <property type="evidence" value="ECO:0007669"/>
    <property type="project" value="UniProtKB-SubCell"/>
</dbReference>
<comment type="subcellular location">
    <subcellularLocation>
        <location evidence="1">Cell membrane</location>
        <topology evidence="1">Multi-pass membrane protein</topology>
    </subcellularLocation>
</comment>
<proteinExistence type="predicted"/>
<feature type="transmembrane region" description="Helical" evidence="6">
    <location>
        <begin position="206"/>
        <end position="231"/>
    </location>
</feature>
<keyword evidence="5 6" id="KW-0472">Membrane</keyword>
<name>A0A235B6P1_9BACL</name>
<dbReference type="EMBL" id="NOWF01000005">
    <property type="protein sequence ID" value="OYD07659.1"/>
    <property type="molecule type" value="Genomic_DNA"/>
</dbReference>
<evidence type="ECO:0000313" key="7">
    <source>
        <dbReference type="EMBL" id="OYD07659.1"/>
    </source>
</evidence>
<dbReference type="RefSeq" id="WP_094264330.1">
    <property type="nucleotide sequence ID" value="NZ_NOWF01000005.1"/>
</dbReference>
<dbReference type="InterPro" id="IPR003841">
    <property type="entry name" value="Na/Pi_transpt"/>
</dbReference>
<evidence type="ECO:0000256" key="3">
    <source>
        <dbReference type="ARBA" id="ARBA00022692"/>
    </source>
</evidence>
<sequence>MKEIVIPFATGLAIFLFGMQLLRYGLESLAAHRLQTVLLRFTRTPVRGFWTGLIVTAFLQSSSAVTVLTIGFVNAELLTFAQTVGIILGSNIGTTVTTEILALKVEDFAVPLILAGGALYLLPWKRISRLGLVIGGFGCIFLGMEAMQWIAQPLKTRGWITWMLEGTGNHVLAGIVAGAVITALVQSSGAVIAITMGFFASGIIPLPFAVAVVLGSNVGTCITGFLASIGTSRAGKQVAMAHLLLNAGGILLFVPLVGAMAEVVGYLSPYPATQIAHIQVLYNVICSLLVLPVAGVFANFVTRILPDETLSWSWKNQSFSKSRSLSRR</sequence>
<keyword evidence="3 6" id="KW-0812">Transmembrane</keyword>
<accession>A0A235B6P1</accession>
<dbReference type="GO" id="GO:0044341">
    <property type="term" value="P:sodium-dependent phosphate transport"/>
    <property type="evidence" value="ECO:0007669"/>
    <property type="project" value="InterPro"/>
</dbReference>
<feature type="transmembrane region" description="Helical" evidence="6">
    <location>
        <begin position="130"/>
        <end position="150"/>
    </location>
</feature>
<feature type="transmembrane region" description="Helical" evidence="6">
    <location>
        <begin position="171"/>
        <end position="200"/>
    </location>
</feature>
<feature type="transmembrane region" description="Helical" evidence="6">
    <location>
        <begin position="79"/>
        <end position="101"/>
    </location>
</feature>
<reference evidence="7 8" key="1">
    <citation type="submission" date="2017-07" db="EMBL/GenBank/DDBJ databases">
        <title>The genome sequence of Paludifilum halophilum highlights mechanisms for microbial adaptation to high salt environemnts.</title>
        <authorList>
            <person name="Belbahri L."/>
        </authorList>
    </citation>
    <scope>NUCLEOTIDE SEQUENCE [LARGE SCALE GENOMIC DNA]</scope>
    <source>
        <strain evidence="7 8">DSM 102817</strain>
    </source>
</reference>
<feature type="transmembrane region" description="Helical" evidence="6">
    <location>
        <begin position="280"/>
        <end position="301"/>
    </location>
</feature>
<feature type="transmembrane region" description="Helical" evidence="6">
    <location>
        <begin position="47"/>
        <end position="73"/>
    </location>
</feature>
<dbReference type="AlphaFoldDB" id="A0A235B6P1"/>
<feature type="transmembrane region" description="Helical" evidence="6">
    <location>
        <begin position="243"/>
        <end position="268"/>
    </location>
</feature>
<dbReference type="NCBIfam" id="NF037997">
    <property type="entry name" value="Na_Pi_symport"/>
    <property type="match status" value="1"/>
</dbReference>
<dbReference type="PANTHER" id="PTHR10010">
    <property type="entry name" value="SOLUTE CARRIER FAMILY 34 SODIUM PHOSPHATE , MEMBER 2-RELATED"/>
    <property type="match status" value="1"/>
</dbReference>
<keyword evidence="4 6" id="KW-1133">Transmembrane helix</keyword>
<dbReference type="NCBIfam" id="TIGR00704">
    <property type="entry name" value="NaPi_cotrn_rel"/>
    <property type="match status" value="1"/>
</dbReference>
<dbReference type="Pfam" id="PF02690">
    <property type="entry name" value="Na_Pi_cotrans"/>
    <property type="match status" value="2"/>
</dbReference>
<dbReference type="PANTHER" id="PTHR10010:SF46">
    <property type="entry name" value="SODIUM-DEPENDENT PHOSPHATE TRANSPORT PROTEIN 2B"/>
    <property type="match status" value="1"/>
</dbReference>
<organism evidence="7 8">
    <name type="scientific">Paludifilum halophilum</name>
    <dbReference type="NCBI Taxonomy" id="1642702"/>
    <lineage>
        <taxon>Bacteria</taxon>
        <taxon>Bacillati</taxon>
        <taxon>Bacillota</taxon>
        <taxon>Bacilli</taxon>
        <taxon>Bacillales</taxon>
        <taxon>Thermoactinomycetaceae</taxon>
        <taxon>Paludifilum</taxon>
    </lineage>
</organism>
<dbReference type="InterPro" id="IPR004633">
    <property type="entry name" value="NaPi_cotrn-rel/YqeW-like"/>
</dbReference>
<evidence type="ECO:0000256" key="2">
    <source>
        <dbReference type="ARBA" id="ARBA00022475"/>
    </source>
</evidence>
<evidence type="ECO:0000313" key="8">
    <source>
        <dbReference type="Proteomes" id="UP000215459"/>
    </source>
</evidence>